<reference evidence="2" key="1">
    <citation type="submission" date="2025-08" db="UniProtKB">
        <authorList>
            <consortium name="RefSeq"/>
        </authorList>
    </citation>
    <scope>IDENTIFICATION</scope>
</reference>
<organism evidence="1 2">
    <name type="scientific">Echinops telfairi</name>
    <name type="common">Lesser hedgehog tenrec</name>
    <dbReference type="NCBI Taxonomy" id="9371"/>
    <lineage>
        <taxon>Eukaryota</taxon>
        <taxon>Metazoa</taxon>
        <taxon>Chordata</taxon>
        <taxon>Craniata</taxon>
        <taxon>Vertebrata</taxon>
        <taxon>Euteleostomi</taxon>
        <taxon>Mammalia</taxon>
        <taxon>Eutheria</taxon>
        <taxon>Afrotheria</taxon>
        <taxon>Tenrecidae</taxon>
        <taxon>Tenrecinae</taxon>
        <taxon>Echinops</taxon>
    </lineage>
</organism>
<dbReference type="Proteomes" id="UP000694863">
    <property type="component" value="Unplaced"/>
</dbReference>
<protein>
    <submittedName>
        <fullName evidence="2">Autophagy-related protein 9B</fullName>
    </submittedName>
</protein>
<keyword evidence="1" id="KW-1185">Reference proteome</keyword>
<evidence type="ECO:0000313" key="2">
    <source>
        <dbReference type="RefSeq" id="XP_045146085.1"/>
    </source>
</evidence>
<dbReference type="RefSeq" id="XP_045146085.1">
    <property type="nucleotide sequence ID" value="XM_045290150.1"/>
</dbReference>
<accession>A0AC55D2X3</accession>
<proteinExistence type="predicted"/>
<gene>
    <name evidence="2" type="primary">ATG9B</name>
</gene>
<evidence type="ECO:0000313" key="1">
    <source>
        <dbReference type="Proteomes" id="UP000694863"/>
    </source>
</evidence>
<name>A0AC55D2X3_ECHTE</name>
<sequence length="822" mass="89809">MVSRRGWGGNRGRRGRWGDLGLGSVPLLPMPPPLPPPPPRWGSGGGRISVFPLSPAPHTRSSPSSLLAPALGSSGPVTQVPEVSQPCHSALSTPTRAVQAAMTPTSASPSWGSHSTPPLASVMPPPSRRCSQDPPGLRIGPLVPEQDYERLEDCDPEGSQDSPLHGEEQQPLLHVPEGLRGSWHHIQNLDSFFTKIYNYHQRNGFACILLEDVFQLGQFIFIVTFTTFLLRCVDYNVLFANQPNNHTRSGLLHSKVTLSDAILSSAQCVQQIRSSPMLVFLLTLAAGFWLFQLLRSVCNLFSYWDIQVFYREALHIAPEELSSLPWAEVQSRLLALQGSGGLCVQPRPLTELDVHHRILRYINYQVALANKGLLPVRSPLPGGGSVAFLSRGLALNVDLLLFRGPFSLFRGGWELPDAYKRSEQRGVLLARQAVFYAGALFAALLVLTVYDEDVLAVQHVLTAMTALGVVATVARSFLPEEQSQARSAQLLLQAALAHMHYLPEEAGASGKAGSYRQMARLLPYRAVSLLEELLSPLLTPLFLFFWLSPRAQEIIDFFHHFTVDVAGVGDICSFALMDVRRHGHPQWLSAGQTEASLAQRAEDGKTELSLMRFSLAHPQWRPPGHSSKFLGHLWGRVQQDAASCGATLARSSSIPGLLSDSTSSSPEAFLANFLVHPLLSPMDRSPTAPCPAAATASLLASMSRIGQDPRCVSPVSPGCQKLAQLPDLASAEMSLHAIYLHQLHQQQQQEPWGEASASSLSRRWSSPSHPVSPDEEKPSWSSDGSSPASSPRQQWRTQRARSLFPGGFQETHQEPGQTPSTD</sequence>